<evidence type="ECO:0000313" key="8">
    <source>
        <dbReference type="Proteomes" id="UP000799291"/>
    </source>
</evidence>
<feature type="domain" description="C2H2-type" evidence="6">
    <location>
        <begin position="158"/>
        <end position="185"/>
    </location>
</feature>
<evidence type="ECO:0000256" key="4">
    <source>
        <dbReference type="ARBA" id="ARBA00022833"/>
    </source>
</evidence>
<dbReference type="PANTHER" id="PTHR24379:SF121">
    <property type="entry name" value="C2H2-TYPE DOMAIN-CONTAINING PROTEIN"/>
    <property type="match status" value="1"/>
</dbReference>
<evidence type="ECO:0000259" key="6">
    <source>
        <dbReference type="SMART" id="SM00355"/>
    </source>
</evidence>
<reference evidence="7" key="1">
    <citation type="journal article" date="2020" name="Stud. Mycol.">
        <title>101 Dothideomycetes genomes: a test case for predicting lifestyles and emergence of pathogens.</title>
        <authorList>
            <person name="Haridas S."/>
            <person name="Albert R."/>
            <person name="Binder M."/>
            <person name="Bloem J."/>
            <person name="Labutti K."/>
            <person name="Salamov A."/>
            <person name="Andreopoulos B."/>
            <person name="Baker S."/>
            <person name="Barry K."/>
            <person name="Bills G."/>
            <person name="Bluhm B."/>
            <person name="Cannon C."/>
            <person name="Castanera R."/>
            <person name="Culley D."/>
            <person name="Daum C."/>
            <person name="Ezra D."/>
            <person name="Gonzalez J."/>
            <person name="Henrissat B."/>
            <person name="Kuo A."/>
            <person name="Liang C."/>
            <person name="Lipzen A."/>
            <person name="Lutzoni F."/>
            <person name="Magnuson J."/>
            <person name="Mondo S."/>
            <person name="Nolan M."/>
            <person name="Ohm R."/>
            <person name="Pangilinan J."/>
            <person name="Park H.-J."/>
            <person name="Ramirez L."/>
            <person name="Alfaro M."/>
            <person name="Sun H."/>
            <person name="Tritt A."/>
            <person name="Yoshinaga Y."/>
            <person name="Zwiers L.-H."/>
            <person name="Turgeon B."/>
            <person name="Goodwin S."/>
            <person name="Spatafora J."/>
            <person name="Crous P."/>
            <person name="Grigoriev I."/>
        </authorList>
    </citation>
    <scope>NUCLEOTIDE SEQUENCE</scope>
    <source>
        <strain evidence="7">CBS 122367</strain>
    </source>
</reference>
<feature type="domain" description="C2H2-type" evidence="6">
    <location>
        <begin position="187"/>
        <end position="212"/>
    </location>
</feature>
<dbReference type="EMBL" id="MU005574">
    <property type="protein sequence ID" value="KAF2688145.1"/>
    <property type="molecule type" value="Genomic_DNA"/>
</dbReference>
<dbReference type="AlphaFoldDB" id="A0A6G1JDA1"/>
<accession>A0A6G1JDA1</accession>
<feature type="domain" description="C2H2-type" evidence="6">
    <location>
        <begin position="423"/>
        <end position="445"/>
    </location>
</feature>
<feature type="domain" description="C2H2-type" evidence="6">
    <location>
        <begin position="103"/>
        <end position="129"/>
    </location>
</feature>
<dbReference type="Pfam" id="PF12874">
    <property type="entry name" value="zf-met"/>
    <property type="match status" value="1"/>
</dbReference>
<gene>
    <name evidence="7" type="ORF">K458DRAFT_385716</name>
</gene>
<feature type="domain" description="C2H2-type" evidence="6">
    <location>
        <begin position="131"/>
        <end position="156"/>
    </location>
</feature>
<dbReference type="InterPro" id="IPR036236">
    <property type="entry name" value="Znf_C2H2_sf"/>
</dbReference>
<evidence type="ECO:0000256" key="5">
    <source>
        <dbReference type="SAM" id="MobiDB-lite"/>
    </source>
</evidence>
<dbReference type="Gene3D" id="3.30.160.60">
    <property type="entry name" value="Classic Zinc Finger"/>
    <property type="match status" value="2"/>
</dbReference>
<feature type="domain" description="C2H2-type" evidence="6">
    <location>
        <begin position="239"/>
        <end position="264"/>
    </location>
</feature>
<keyword evidence="3" id="KW-0863">Zinc-finger</keyword>
<name>A0A6G1JDA1_9PLEO</name>
<feature type="region of interest" description="Disordered" evidence="5">
    <location>
        <begin position="1"/>
        <end position="60"/>
    </location>
</feature>
<keyword evidence="1" id="KW-0479">Metal-binding</keyword>
<evidence type="ECO:0000256" key="3">
    <source>
        <dbReference type="ARBA" id="ARBA00022771"/>
    </source>
</evidence>
<proteinExistence type="predicted"/>
<feature type="domain" description="C2H2-type" evidence="6">
    <location>
        <begin position="291"/>
        <end position="317"/>
    </location>
</feature>
<evidence type="ECO:0000313" key="7">
    <source>
        <dbReference type="EMBL" id="KAF2688145.1"/>
    </source>
</evidence>
<sequence length="477" mass="54450">MAPKPANRFALFAEPDDAPSPKTEQDPNPDNLFANQVADDDSPWQEVKRGSSRLPGQGQVRKPRILNIREESKQPFVRIRPKQRDVSGSTQASSIHFDDLHENWCGVCSHKFSGKQALLNHLKQAPGDHSNYCNLCKRVFKDRNGLKNHVDNSLGHEIFCNLCLSAFKDDWGLKNHLENNYSVGHQFVCLTCLLGFRTKIELTKHLHTGKKHVVCNTCHRTFRNQDERDAHWKSTTKHRHCLQSGCDFNAPTAKILEKHLKEDHFQCEGCKQIFPSQNKLTLHHGTCKFEVRCRSCGTRCVGQMGLATHLGTCVGRHNDSVHTPTNDSGQTHATTIVDKPNASTQFMCFACSKPMPSHTASITHIERGECHRLPERELLVVCLGKWWYSPLYMDLDLHAHIRRNEVNIHETWSWMEQGFLHPFLCRSEGCKETFARFSELVAHFESGKCDWGVERLGSDLLRKELVAMVERRDSLFG</sequence>
<dbReference type="Proteomes" id="UP000799291">
    <property type="component" value="Unassembled WGS sequence"/>
</dbReference>
<organism evidence="7 8">
    <name type="scientific">Lentithecium fluviatile CBS 122367</name>
    <dbReference type="NCBI Taxonomy" id="1168545"/>
    <lineage>
        <taxon>Eukaryota</taxon>
        <taxon>Fungi</taxon>
        <taxon>Dikarya</taxon>
        <taxon>Ascomycota</taxon>
        <taxon>Pezizomycotina</taxon>
        <taxon>Dothideomycetes</taxon>
        <taxon>Pleosporomycetidae</taxon>
        <taxon>Pleosporales</taxon>
        <taxon>Massarineae</taxon>
        <taxon>Lentitheciaceae</taxon>
        <taxon>Lentithecium</taxon>
    </lineage>
</organism>
<feature type="domain" description="C2H2-type" evidence="6">
    <location>
        <begin position="213"/>
        <end position="238"/>
    </location>
</feature>
<keyword evidence="2" id="KW-0677">Repeat</keyword>
<evidence type="ECO:0000256" key="2">
    <source>
        <dbReference type="ARBA" id="ARBA00022737"/>
    </source>
</evidence>
<evidence type="ECO:0000256" key="1">
    <source>
        <dbReference type="ARBA" id="ARBA00022723"/>
    </source>
</evidence>
<dbReference type="PANTHER" id="PTHR24379">
    <property type="entry name" value="KRAB AND ZINC FINGER DOMAIN-CONTAINING"/>
    <property type="match status" value="1"/>
</dbReference>
<dbReference type="InterPro" id="IPR013087">
    <property type="entry name" value="Znf_C2H2_type"/>
</dbReference>
<feature type="domain" description="C2H2-type" evidence="6">
    <location>
        <begin position="346"/>
        <end position="371"/>
    </location>
</feature>
<dbReference type="SUPFAM" id="SSF57667">
    <property type="entry name" value="beta-beta-alpha zinc fingers"/>
    <property type="match status" value="1"/>
</dbReference>
<keyword evidence="4" id="KW-0862">Zinc</keyword>
<dbReference type="SMART" id="SM00355">
    <property type="entry name" value="ZnF_C2H2"/>
    <property type="match status" value="10"/>
</dbReference>
<feature type="domain" description="C2H2-type" evidence="6">
    <location>
        <begin position="265"/>
        <end position="284"/>
    </location>
</feature>
<dbReference type="OrthoDB" id="6105938at2759"/>
<protein>
    <recommendedName>
        <fullName evidence="6">C2H2-type domain-containing protein</fullName>
    </recommendedName>
</protein>
<dbReference type="GO" id="GO:0008270">
    <property type="term" value="F:zinc ion binding"/>
    <property type="evidence" value="ECO:0007669"/>
    <property type="project" value="UniProtKB-KW"/>
</dbReference>
<keyword evidence="8" id="KW-1185">Reference proteome</keyword>